<keyword evidence="2" id="KW-1185">Reference proteome</keyword>
<accession>A0A1Y3BGD8</accession>
<comment type="caution">
    <text evidence="1">The sequence shown here is derived from an EMBL/GenBank/DDBJ whole genome shotgun (WGS) entry which is preliminary data.</text>
</comment>
<dbReference type="Proteomes" id="UP000194236">
    <property type="component" value="Unassembled WGS sequence"/>
</dbReference>
<organism evidence="1 2">
    <name type="scientific">Euroglyphus maynei</name>
    <name type="common">Mayne's house dust mite</name>
    <dbReference type="NCBI Taxonomy" id="6958"/>
    <lineage>
        <taxon>Eukaryota</taxon>
        <taxon>Metazoa</taxon>
        <taxon>Ecdysozoa</taxon>
        <taxon>Arthropoda</taxon>
        <taxon>Chelicerata</taxon>
        <taxon>Arachnida</taxon>
        <taxon>Acari</taxon>
        <taxon>Acariformes</taxon>
        <taxon>Sarcoptiformes</taxon>
        <taxon>Astigmata</taxon>
        <taxon>Psoroptidia</taxon>
        <taxon>Analgoidea</taxon>
        <taxon>Pyroglyphidae</taxon>
        <taxon>Pyroglyphinae</taxon>
        <taxon>Euroglyphus</taxon>
    </lineage>
</organism>
<reference evidence="1 2" key="1">
    <citation type="submission" date="2017-03" db="EMBL/GenBank/DDBJ databases">
        <title>Genome Survey of Euroglyphus maynei.</title>
        <authorList>
            <person name="Arlian L.G."/>
            <person name="Morgan M.S."/>
            <person name="Rider S.D."/>
        </authorList>
    </citation>
    <scope>NUCLEOTIDE SEQUENCE [LARGE SCALE GENOMIC DNA]</scope>
    <source>
        <strain evidence="1">Arlian Lab</strain>
        <tissue evidence="1">Whole body</tissue>
    </source>
</reference>
<sequence>MEINCNRKKYFRENDGEYILLQHMNNFSNVFTSKLHRQLQKLIKWIDDEIMDCFFISAYEDFIDKLDEFINTYGSFNIDHQKFEIIQAKVKTLIESSEISPNIKESLKLKLNLTKQLAPNLKVTRDKTN</sequence>
<name>A0A1Y3BGD8_EURMA</name>
<dbReference type="OrthoDB" id="10525348at2759"/>
<proteinExistence type="predicted"/>
<gene>
    <name evidence="1" type="ORF">BLA29_002530</name>
</gene>
<dbReference type="AlphaFoldDB" id="A0A1Y3BGD8"/>
<protein>
    <submittedName>
        <fullName evidence="1">Uncharacterized protein</fullName>
    </submittedName>
</protein>
<evidence type="ECO:0000313" key="2">
    <source>
        <dbReference type="Proteomes" id="UP000194236"/>
    </source>
</evidence>
<evidence type="ECO:0000313" key="1">
    <source>
        <dbReference type="EMBL" id="OTF79922.1"/>
    </source>
</evidence>
<dbReference type="EMBL" id="MUJZ01020768">
    <property type="protein sequence ID" value="OTF79922.1"/>
    <property type="molecule type" value="Genomic_DNA"/>
</dbReference>